<comment type="caution">
    <text evidence="1">The sequence shown here is derived from an EMBL/GenBank/DDBJ whole genome shotgun (WGS) entry which is preliminary data.</text>
</comment>
<name>A0AAN7LCE0_TRANT</name>
<gene>
    <name evidence="1" type="ORF">SAY86_015661</name>
</gene>
<dbReference type="AlphaFoldDB" id="A0AAN7LCE0"/>
<keyword evidence="2" id="KW-1185">Reference proteome</keyword>
<proteinExistence type="predicted"/>
<evidence type="ECO:0000313" key="2">
    <source>
        <dbReference type="Proteomes" id="UP001346149"/>
    </source>
</evidence>
<dbReference type="PANTHER" id="PTHR36324">
    <property type="entry name" value="OS09G0460100 PROTEIN"/>
    <property type="match status" value="1"/>
</dbReference>
<protein>
    <submittedName>
        <fullName evidence="1">Uncharacterized protein</fullName>
    </submittedName>
</protein>
<dbReference type="Proteomes" id="UP001346149">
    <property type="component" value="Unassembled WGS sequence"/>
</dbReference>
<evidence type="ECO:0000313" key="1">
    <source>
        <dbReference type="EMBL" id="KAK4781559.1"/>
    </source>
</evidence>
<dbReference type="EMBL" id="JAXQNO010000016">
    <property type="protein sequence ID" value="KAK4781559.1"/>
    <property type="molecule type" value="Genomic_DNA"/>
</dbReference>
<accession>A0AAN7LCE0</accession>
<organism evidence="1 2">
    <name type="scientific">Trapa natans</name>
    <name type="common">Water chestnut</name>
    <dbReference type="NCBI Taxonomy" id="22666"/>
    <lineage>
        <taxon>Eukaryota</taxon>
        <taxon>Viridiplantae</taxon>
        <taxon>Streptophyta</taxon>
        <taxon>Embryophyta</taxon>
        <taxon>Tracheophyta</taxon>
        <taxon>Spermatophyta</taxon>
        <taxon>Magnoliopsida</taxon>
        <taxon>eudicotyledons</taxon>
        <taxon>Gunneridae</taxon>
        <taxon>Pentapetalae</taxon>
        <taxon>rosids</taxon>
        <taxon>malvids</taxon>
        <taxon>Myrtales</taxon>
        <taxon>Lythraceae</taxon>
        <taxon>Trapa</taxon>
    </lineage>
</organism>
<dbReference type="PANTHER" id="PTHR36324:SF1">
    <property type="entry name" value="OS09G0460100 PROTEIN"/>
    <property type="match status" value="1"/>
</dbReference>
<reference evidence="1 2" key="1">
    <citation type="journal article" date="2023" name="Hortic Res">
        <title>Pangenome of water caltrop reveals structural variations and asymmetric subgenome divergence after allopolyploidization.</title>
        <authorList>
            <person name="Zhang X."/>
            <person name="Chen Y."/>
            <person name="Wang L."/>
            <person name="Yuan Y."/>
            <person name="Fang M."/>
            <person name="Shi L."/>
            <person name="Lu R."/>
            <person name="Comes H.P."/>
            <person name="Ma Y."/>
            <person name="Chen Y."/>
            <person name="Huang G."/>
            <person name="Zhou Y."/>
            <person name="Zheng Z."/>
            <person name="Qiu Y."/>
        </authorList>
    </citation>
    <scope>NUCLEOTIDE SEQUENCE [LARGE SCALE GENOMIC DNA]</scope>
    <source>
        <strain evidence="1">F231</strain>
    </source>
</reference>
<sequence>MGVFLHDDDGNPSDHSKGCKCLITSAFREAFSHCRIFNRQLSLSSPGEDTEDPTSNFDHEEEVVILEIRTRAMEKLRKKPNFTTETFSCMFSPCTQAEKSGFPQKESDEEDHDREDFISVRSCFTCFSNATSKEAFISVRTNLSRCSSFNELEVQDLRRQSIIQDFCHCEGWPFGLCRKLLLLPPLPKSPSESWTWHKGKRTERI</sequence>